<dbReference type="AlphaFoldDB" id="A0A8X6PT08"/>
<evidence type="ECO:0000313" key="4">
    <source>
        <dbReference type="EMBL" id="GFT79328.1"/>
    </source>
</evidence>
<feature type="compositionally biased region" description="Polar residues" evidence="2">
    <location>
        <begin position="62"/>
        <end position="74"/>
    </location>
</feature>
<evidence type="ECO:0000256" key="1">
    <source>
        <dbReference type="PROSITE-ProRule" id="PRU00042"/>
    </source>
</evidence>
<sequence length="189" mass="22146">MIKKKSYVCLTCHNTFKYSKNLKRYEKNVHGNIRYKCEHCEKTFSRSDILKRLVKLHEVSRRNNGGNKPQKLNSSPPPGPSGYQAPAAEESRNNTRSCASLNTFHTYRISTDSNFIINLNGFLQNSKEVVRIIENKFKEKKGIKWYICVKVRFLRKIIETEEKCEFNFRSICEITLLNKSAEKKLKMPF</sequence>
<dbReference type="Proteomes" id="UP000887013">
    <property type="component" value="Unassembled WGS sequence"/>
</dbReference>
<feature type="region of interest" description="Disordered" evidence="2">
    <location>
        <begin position="60"/>
        <end position="89"/>
    </location>
</feature>
<proteinExistence type="predicted"/>
<evidence type="ECO:0000256" key="2">
    <source>
        <dbReference type="SAM" id="MobiDB-lite"/>
    </source>
</evidence>
<organism evidence="4 5">
    <name type="scientific">Nephila pilipes</name>
    <name type="common">Giant wood spider</name>
    <name type="synonym">Nephila maculata</name>
    <dbReference type="NCBI Taxonomy" id="299642"/>
    <lineage>
        <taxon>Eukaryota</taxon>
        <taxon>Metazoa</taxon>
        <taxon>Ecdysozoa</taxon>
        <taxon>Arthropoda</taxon>
        <taxon>Chelicerata</taxon>
        <taxon>Arachnida</taxon>
        <taxon>Araneae</taxon>
        <taxon>Araneomorphae</taxon>
        <taxon>Entelegynae</taxon>
        <taxon>Araneoidea</taxon>
        <taxon>Nephilidae</taxon>
        <taxon>Nephila</taxon>
    </lineage>
</organism>
<protein>
    <recommendedName>
        <fullName evidence="3">C2H2-type domain-containing protein</fullName>
    </recommendedName>
</protein>
<keyword evidence="5" id="KW-1185">Reference proteome</keyword>
<dbReference type="InterPro" id="IPR013087">
    <property type="entry name" value="Znf_C2H2_type"/>
</dbReference>
<accession>A0A8X6PT08</accession>
<dbReference type="GO" id="GO:0008270">
    <property type="term" value="F:zinc ion binding"/>
    <property type="evidence" value="ECO:0007669"/>
    <property type="project" value="UniProtKB-KW"/>
</dbReference>
<feature type="domain" description="C2H2-type" evidence="3">
    <location>
        <begin position="7"/>
        <end position="35"/>
    </location>
</feature>
<evidence type="ECO:0000313" key="5">
    <source>
        <dbReference type="Proteomes" id="UP000887013"/>
    </source>
</evidence>
<dbReference type="InterPro" id="IPR036236">
    <property type="entry name" value="Znf_C2H2_sf"/>
</dbReference>
<dbReference type="Gene3D" id="3.30.160.60">
    <property type="entry name" value="Classic Zinc Finger"/>
    <property type="match status" value="1"/>
</dbReference>
<reference evidence="4" key="1">
    <citation type="submission" date="2020-08" db="EMBL/GenBank/DDBJ databases">
        <title>Multicomponent nature underlies the extraordinary mechanical properties of spider dragline silk.</title>
        <authorList>
            <person name="Kono N."/>
            <person name="Nakamura H."/>
            <person name="Mori M."/>
            <person name="Yoshida Y."/>
            <person name="Ohtoshi R."/>
            <person name="Malay A.D."/>
            <person name="Moran D.A.P."/>
            <person name="Tomita M."/>
            <person name="Numata K."/>
            <person name="Arakawa K."/>
        </authorList>
    </citation>
    <scope>NUCLEOTIDE SEQUENCE</scope>
</reference>
<comment type="caution">
    <text evidence="4">The sequence shown here is derived from an EMBL/GenBank/DDBJ whole genome shotgun (WGS) entry which is preliminary data.</text>
</comment>
<evidence type="ECO:0000259" key="3">
    <source>
        <dbReference type="PROSITE" id="PS50157"/>
    </source>
</evidence>
<dbReference type="OrthoDB" id="6454202at2759"/>
<keyword evidence="1" id="KW-0863">Zinc-finger</keyword>
<dbReference type="PROSITE" id="PS50157">
    <property type="entry name" value="ZINC_FINGER_C2H2_2"/>
    <property type="match status" value="2"/>
</dbReference>
<name>A0A8X6PT08_NEPPI</name>
<dbReference type="EMBL" id="BMAW01022750">
    <property type="protein sequence ID" value="GFT79328.1"/>
    <property type="molecule type" value="Genomic_DNA"/>
</dbReference>
<dbReference type="SUPFAM" id="SSF57667">
    <property type="entry name" value="beta-beta-alpha zinc fingers"/>
    <property type="match status" value="1"/>
</dbReference>
<feature type="domain" description="C2H2-type" evidence="3">
    <location>
        <begin position="35"/>
        <end position="62"/>
    </location>
</feature>
<keyword evidence="1" id="KW-0479">Metal-binding</keyword>
<keyword evidence="1" id="KW-0862">Zinc</keyword>
<gene>
    <name evidence="4" type="primary">AVEN_149573_1</name>
    <name evidence="4" type="ORF">NPIL_489471</name>
</gene>